<dbReference type="SUPFAM" id="SSF55729">
    <property type="entry name" value="Acyl-CoA N-acyltransferases (Nat)"/>
    <property type="match status" value="1"/>
</dbReference>
<keyword evidence="2" id="KW-0012">Acyltransferase</keyword>
<evidence type="ECO:0000256" key="2">
    <source>
        <dbReference type="ARBA" id="ARBA00023315"/>
    </source>
</evidence>
<dbReference type="PANTHER" id="PTHR43792">
    <property type="entry name" value="GNAT FAMILY, PUTATIVE (AFU_ORTHOLOGUE AFUA_3G00765)-RELATED-RELATED"/>
    <property type="match status" value="1"/>
</dbReference>
<dbReference type="InterPro" id="IPR016181">
    <property type="entry name" value="Acyl_CoA_acyltransferase"/>
</dbReference>
<evidence type="ECO:0000256" key="1">
    <source>
        <dbReference type="ARBA" id="ARBA00022679"/>
    </source>
</evidence>
<evidence type="ECO:0000256" key="3">
    <source>
        <dbReference type="ARBA" id="ARBA00038502"/>
    </source>
</evidence>
<evidence type="ECO:0000256" key="4">
    <source>
        <dbReference type="SAM" id="MobiDB-lite"/>
    </source>
</evidence>
<dbReference type="Pfam" id="PF13302">
    <property type="entry name" value="Acetyltransf_3"/>
    <property type="match status" value="1"/>
</dbReference>
<keyword evidence="1" id="KW-0808">Transferase</keyword>
<dbReference type="InterPro" id="IPR051531">
    <property type="entry name" value="N-acetyltransferase"/>
</dbReference>
<organism evidence="6 7">
    <name type="scientific">Corynascus novoguineensis</name>
    <dbReference type="NCBI Taxonomy" id="1126955"/>
    <lineage>
        <taxon>Eukaryota</taxon>
        <taxon>Fungi</taxon>
        <taxon>Dikarya</taxon>
        <taxon>Ascomycota</taxon>
        <taxon>Pezizomycotina</taxon>
        <taxon>Sordariomycetes</taxon>
        <taxon>Sordariomycetidae</taxon>
        <taxon>Sordariales</taxon>
        <taxon>Chaetomiaceae</taxon>
        <taxon>Corynascus</taxon>
    </lineage>
</organism>
<evidence type="ECO:0000313" key="6">
    <source>
        <dbReference type="EMBL" id="KAK4251819.1"/>
    </source>
</evidence>
<evidence type="ECO:0000313" key="7">
    <source>
        <dbReference type="Proteomes" id="UP001303647"/>
    </source>
</evidence>
<keyword evidence="7" id="KW-1185">Reference proteome</keyword>
<proteinExistence type="inferred from homology"/>
<feature type="region of interest" description="Disordered" evidence="4">
    <location>
        <begin position="1"/>
        <end position="20"/>
    </location>
</feature>
<sequence>MSQPETTAELPSPREESLPPPLITLTKCALRPIHPLDAPAAQRACNSPAMAKYMTYRFPSPYTLEDAHRFIAFVSTLRVPGYPDIKPSMAICDPVTNELIGSIGIKLKEDIEEFCFELGYSLREEDWGKGIMTEACRAYCKWLFETYPKVIRLEAGVFGGNDGNDGSARVLEKCGFVHEGTKRKAVTKHGQVYDLRMYGLLREERERLE</sequence>
<accession>A0AAN7D0L7</accession>
<reference evidence="6" key="1">
    <citation type="journal article" date="2023" name="Mol. Phylogenet. Evol.">
        <title>Genome-scale phylogeny and comparative genomics of the fungal order Sordariales.</title>
        <authorList>
            <person name="Hensen N."/>
            <person name="Bonometti L."/>
            <person name="Westerberg I."/>
            <person name="Brannstrom I.O."/>
            <person name="Guillou S."/>
            <person name="Cros-Aarteil S."/>
            <person name="Calhoun S."/>
            <person name="Haridas S."/>
            <person name="Kuo A."/>
            <person name="Mondo S."/>
            <person name="Pangilinan J."/>
            <person name="Riley R."/>
            <person name="LaButti K."/>
            <person name="Andreopoulos B."/>
            <person name="Lipzen A."/>
            <person name="Chen C."/>
            <person name="Yan M."/>
            <person name="Daum C."/>
            <person name="Ng V."/>
            <person name="Clum A."/>
            <person name="Steindorff A."/>
            <person name="Ohm R.A."/>
            <person name="Martin F."/>
            <person name="Silar P."/>
            <person name="Natvig D.O."/>
            <person name="Lalanne C."/>
            <person name="Gautier V."/>
            <person name="Ament-Velasquez S.L."/>
            <person name="Kruys A."/>
            <person name="Hutchinson M.I."/>
            <person name="Powell A.J."/>
            <person name="Barry K."/>
            <person name="Miller A.N."/>
            <person name="Grigoriev I.V."/>
            <person name="Debuchy R."/>
            <person name="Gladieux P."/>
            <person name="Hiltunen Thoren M."/>
            <person name="Johannesson H."/>
        </authorList>
    </citation>
    <scope>NUCLEOTIDE SEQUENCE</scope>
    <source>
        <strain evidence="6">CBS 359.72</strain>
    </source>
</reference>
<dbReference type="PANTHER" id="PTHR43792:SF8">
    <property type="entry name" value="[RIBOSOMAL PROTEIN US5]-ALANINE N-ACETYLTRANSFERASE"/>
    <property type="match status" value="1"/>
</dbReference>
<reference evidence="6" key="2">
    <citation type="submission" date="2023-05" db="EMBL/GenBank/DDBJ databases">
        <authorList>
            <consortium name="Lawrence Berkeley National Laboratory"/>
            <person name="Steindorff A."/>
            <person name="Hensen N."/>
            <person name="Bonometti L."/>
            <person name="Westerberg I."/>
            <person name="Brannstrom I.O."/>
            <person name="Guillou S."/>
            <person name="Cros-Aarteil S."/>
            <person name="Calhoun S."/>
            <person name="Haridas S."/>
            <person name="Kuo A."/>
            <person name="Mondo S."/>
            <person name="Pangilinan J."/>
            <person name="Riley R."/>
            <person name="Labutti K."/>
            <person name="Andreopoulos B."/>
            <person name="Lipzen A."/>
            <person name="Chen C."/>
            <person name="Yanf M."/>
            <person name="Daum C."/>
            <person name="Ng V."/>
            <person name="Clum A."/>
            <person name="Ohm R."/>
            <person name="Martin F."/>
            <person name="Silar P."/>
            <person name="Natvig D."/>
            <person name="Lalanne C."/>
            <person name="Gautier V."/>
            <person name="Ament-Velasquez S.L."/>
            <person name="Kruys A."/>
            <person name="Hutchinson M.I."/>
            <person name="Powell A.J."/>
            <person name="Barry K."/>
            <person name="Miller A.N."/>
            <person name="Grigoriev I.V."/>
            <person name="Debuchy R."/>
            <person name="Gladieux P."/>
            <person name="Thoren M.H."/>
            <person name="Johannesson H."/>
        </authorList>
    </citation>
    <scope>NUCLEOTIDE SEQUENCE</scope>
    <source>
        <strain evidence="6">CBS 359.72</strain>
    </source>
</reference>
<name>A0AAN7D0L7_9PEZI</name>
<dbReference type="PROSITE" id="PS51186">
    <property type="entry name" value="GNAT"/>
    <property type="match status" value="1"/>
</dbReference>
<dbReference type="AlphaFoldDB" id="A0AAN7D0L7"/>
<dbReference type="InterPro" id="IPR000182">
    <property type="entry name" value="GNAT_dom"/>
</dbReference>
<protein>
    <submittedName>
        <fullName evidence="6">Acyl-CoA N-acyltransferase</fullName>
    </submittedName>
</protein>
<gene>
    <name evidence="6" type="ORF">C7999DRAFT_10563</name>
</gene>
<feature type="domain" description="N-acetyltransferase" evidence="5">
    <location>
        <begin position="54"/>
        <end position="202"/>
    </location>
</feature>
<dbReference type="Gene3D" id="3.40.630.30">
    <property type="match status" value="1"/>
</dbReference>
<dbReference type="Proteomes" id="UP001303647">
    <property type="component" value="Unassembled WGS sequence"/>
</dbReference>
<comment type="caution">
    <text evidence="6">The sequence shown here is derived from an EMBL/GenBank/DDBJ whole genome shotgun (WGS) entry which is preliminary data.</text>
</comment>
<dbReference type="GO" id="GO:0016747">
    <property type="term" value="F:acyltransferase activity, transferring groups other than amino-acyl groups"/>
    <property type="evidence" value="ECO:0007669"/>
    <property type="project" value="InterPro"/>
</dbReference>
<dbReference type="EMBL" id="MU857603">
    <property type="protein sequence ID" value="KAK4251819.1"/>
    <property type="molecule type" value="Genomic_DNA"/>
</dbReference>
<comment type="similarity">
    <text evidence="3">Belongs to the acetyltransferase family. RimJ subfamily.</text>
</comment>
<evidence type="ECO:0000259" key="5">
    <source>
        <dbReference type="PROSITE" id="PS51186"/>
    </source>
</evidence>